<keyword evidence="2" id="KW-0812">Transmembrane</keyword>
<feature type="transmembrane region" description="Helical" evidence="2">
    <location>
        <begin position="213"/>
        <end position="234"/>
    </location>
</feature>
<dbReference type="Proteomes" id="UP000465031">
    <property type="component" value="Chromosome"/>
</dbReference>
<keyword evidence="2" id="KW-0472">Membrane</keyword>
<protein>
    <submittedName>
        <fullName evidence="4">CPBP family intramembrane metalloprotease</fullName>
    </submittedName>
</protein>
<feature type="compositionally biased region" description="Basic and acidic residues" evidence="1">
    <location>
        <begin position="1"/>
        <end position="11"/>
    </location>
</feature>
<evidence type="ECO:0000256" key="1">
    <source>
        <dbReference type="SAM" id="MobiDB-lite"/>
    </source>
</evidence>
<dbReference type="RefSeq" id="WP_068208339.1">
    <property type="nucleotide sequence ID" value="NZ_LIIN01000011.1"/>
</dbReference>
<keyword evidence="4" id="KW-0482">Metalloprotease</keyword>
<evidence type="ECO:0000256" key="2">
    <source>
        <dbReference type="SAM" id="Phobius"/>
    </source>
</evidence>
<gene>
    <name evidence="4" type="ORF">GSU10_09785</name>
</gene>
<evidence type="ECO:0000259" key="3">
    <source>
        <dbReference type="Pfam" id="PF02517"/>
    </source>
</evidence>
<feature type="region of interest" description="Disordered" evidence="1">
    <location>
        <begin position="1"/>
        <end position="20"/>
    </location>
</feature>
<organism evidence="4 5">
    <name type="scientific">Rathayibacter tanaceti</name>
    <dbReference type="NCBI Taxonomy" id="1671680"/>
    <lineage>
        <taxon>Bacteria</taxon>
        <taxon>Bacillati</taxon>
        <taxon>Actinomycetota</taxon>
        <taxon>Actinomycetes</taxon>
        <taxon>Micrococcales</taxon>
        <taxon>Microbacteriaceae</taxon>
        <taxon>Rathayibacter</taxon>
    </lineage>
</organism>
<accession>A0AAE6RKI9</accession>
<feature type="transmembrane region" description="Helical" evidence="2">
    <location>
        <begin position="241"/>
        <end position="265"/>
    </location>
</feature>
<feature type="transmembrane region" description="Helical" evidence="2">
    <location>
        <begin position="122"/>
        <end position="147"/>
    </location>
</feature>
<evidence type="ECO:0000313" key="4">
    <source>
        <dbReference type="EMBL" id="QHC55891.1"/>
    </source>
</evidence>
<keyword evidence="4" id="KW-0378">Hydrolase</keyword>
<feature type="domain" description="CAAX prenyl protease 2/Lysostaphin resistance protein A-like" evidence="3">
    <location>
        <begin position="161"/>
        <end position="252"/>
    </location>
</feature>
<feature type="transmembrane region" description="Helical" evidence="2">
    <location>
        <begin position="79"/>
        <end position="101"/>
    </location>
</feature>
<sequence length="278" mass="29753">MAQHIDPEETHGVSTDLTASGRPSRRIGIEVLLVLGLSLGASAVYSIVSITNRLTRPTSLGDQTATINGALSDRPVFDLVYQLLALFFDLVPVALCAFLLWQSSGRPLGRLGLDLRRPLGDLGTGTAIAVAIGAPGIALYAVGRALGITVAVSAAPDDWLWWTVPVLVLSAIRAGVQEEVIVIGYLFARLGDLGWGRWRILLTSALLRGSYHLYQGIGPFIGNVVMGVVFGLFYQRFGRTLPLVIAHSIIDIVSFVGYPLAVALWPGLFAPPTRQNEG</sequence>
<feature type="transmembrane region" description="Helical" evidence="2">
    <location>
        <begin position="27"/>
        <end position="48"/>
    </location>
</feature>
<dbReference type="KEGG" id="rte:GSU10_09785"/>
<name>A0AAE6RKI9_9MICO</name>
<dbReference type="Pfam" id="PF02517">
    <property type="entry name" value="Rce1-like"/>
    <property type="match status" value="1"/>
</dbReference>
<evidence type="ECO:0000313" key="5">
    <source>
        <dbReference type="Proteomes" id="UP000465031"/>
    </source>
</evidence>
<dbReference type="EMBL" id="CP047186">
    <property type="protein sequence ID" value="QHC55891.1"/>
    <property type="molecule type" value="Genomic_DNA"/>
</dbReference>
<proteinExistence type="predicted"/>
<keyword evidence="2" id="KW-1133">Transmembrane helix</keyword>
<dbReference type="GO" id="GO:0004175">
    <property type="term" value="F:endopeptidase activity"/>
    <property type="evidence" value="ECO:0007669"/>
    <property type="project" value="UniProtKB-ARBA"/>
</dbReference>
<dbReference type="AlphaFoldDB" id="A0AAE6RKI9"/>
<reference evidence="5" key="1">
    <citation type="submission" date="2019-12" db="EMBL/GenBank/DDBJ databases">
        <title>Complete and draft genome sequences of new strains and members of some known species of the genus Rathayibacter isolated from plants.</title>
        <authorList>
            <person name="Tarlachkov S.V."/>
            <person name="Starodumova I.P."/>
            <person name="Dorofeeva L.V."/>
            <person name="Prisyazhnaya N.V."/>
            <person name="Leyn S."/>
            <person name="Zlamal J."/>
            <person name="Elan M."/>
            <person name="Osterman A.L."/>
            <person name="Nadler S."/>
            <person name="Subbotin S.A."/>
            <person name="Evtushenko L.I."/>
        </authorList>
    </citation>
    <scope>NUCLEOTIDE SEQUENCE [LARGE SCALE GENOMIC DNA]</scope>
    <source>
        <strain evidence="5">VKM Ac-2761</strain>
    </source>
</reference>
<dbReference type="InterPro" id="IPR003675">
    <property type="entry name" value="Rce1/LyrA-like_dom"/>
</dbReference>
<keyword evidence="4" id="KW-0645">Protease</keyword>
<dbReference type="GO" id="GO:0008237">
    <property type="term" value="F:metallopeptidase activity"/>
    <property type="evidence" value="ECO:0007669"/>
    <property type="project" value="UniProtKB-KW"/>
</dbReference>
<dbReference type="GO" id="GO:0080120">
    <property type="term" value="P:CAAX-box protein maturation"/>
    <property type="evidence" value="ECO:0007669"/>
    <property type="project" value="UniProtKB-ARBA"/>
</dbReference>